<dbReference type="AlphaFoldDB" id="A0A401ZZG2"/>
<accession>A0A401ZZG2</accession>
<evidence type="ECO:0008006" key="3">
    <source>
        <dbReference type="Google" id="ProtNLM"/>
    </source>
</evidence>
<dbReference type="EMBL" id="BIFR01000001">
    <property type="protein sequence ID" value="GCE12223.1"/>
    <property type="molecule type" value="Genomic_DNA"/>
</dbReference>
<comment type="caution">
    <text evidence="1">The sequence shown here is derived from an EMBL/GenBank/DDBJ whole genome shotgun (WGS) entry which is preliminary data.</text>
</comment>
<dbReference type="InterPro" id="IPR006311">
    <property type="entry name" value="TAT_signal"/>
</dbReference>
<dbReference type="Proteomes" id="UP000287352">
    <property type="component" value="Unassembled WGS sequence"/>
</dbReference>
<protein>
    <recommendedName>
        <fullName evidence="3">Ferritin-like domain-containing protein</fullName>
    </recommendedName>
</protein>
<dbReference type="OrthoDB" id="148321at2"/>
<evidence type="ECO:0000313" key="1">
    <source>
        <dbReference type="EMBL" id="GCE12223.1"/>
    </source>
</evidence>
<gene>
    <name evidence="1" type="ORF">KTT_20820</name>
</gene>
<keyword evidence="2" id="KW-1185">Reference proteome</keyword>
<organism evidence="1 2">
    <name type="scientific">Tengunoibacter tsumagoiensis</name>
    <dbReference type="NCBI Taxonomy" id="2014871"/>
    <lineage>
        <taxon>Bacteria</taxon>
        <taxon>Bacillati</taxon>
        <taxon>Chloroflexota</taxon>
        <taxon>Ktedonobacteria</taxon>
        <taxon>Ktedonobacterales</taxon>
        <taxon>Dictyobacteraceae</taxon>
        <taxon>Tengunoibacter</taxon>
    </lineage>
</organism>
<name>A0A401ZZG2_9CHLR</name>
<dbReference type="Pfam" id="PF13668">
    <property type="entry name" value="Ferritin_2"/>
    <property type="match status" value="1"/>
</dbReference>
<proteinExistence type="predicted"/>
<reference evidence="2" key="1">
    <citation type="submission" date="2018-12" db="EMBL/GenBank/DDBJ databases">
        <title>Tengunoibacter tsumagoiensis gen. nov., sp. nov., Dictyobacter kobayashii sp. nov., D. alpinus sp. nov., and D. joshuensis sp. nov. and description of Dictyobacteraceae fam. nov. within the order Ktedonobacterales isolated from Tengu-no-mugimeshi.</title>
        <authorList>
            <person name="Wang C.M."/>
            <person name="Zheng Y."/>
            <person name="Sakai Y."/>
            <person name="Toyoda A."/>
            <person name="Minakuchi Y."/>
            <person name="Abe K."/>
            <person name="Yokota A."/>
            <person name="Yabe S."/>
        </authorList>
    </citation>
    <scope>NUCLEOTIDE SEQUENCE [LARGE SCALE GENOMIC DNA]</scope>
    <source>
        <strain evidence="2">Uno3</strain>
    </source>
</reference>
<dbReference type="PROSITE" id="PS51318">
    <property type="entry name" value="TAT"/>
    <property type="match status" value="1"/>
</dbReference>
<evidence type="ECO:0000313" key="2">
    <source>
        <dbReference type="Proteomes" id="UP000287352"/>
    </source>
</evidence>
<sequence length="250" mass="27136">MMHTSNEDSLDTATDQIMDALSVRRPRRHLLKGAIAAGSLASAASLLLTQGNVSAHGSAFQDIINIAVTAERLAVTTYSYGIYNASTLGLTGDNLSYLQAALVEEQIHELFFESLGAIPLTSTFSYPNGSDTFTDLSLFIQTQQQLEGIFDSAFLAAIPELASLNYLRFAQIFGQIATIEAEHRVLGRVILDDYPANNYAFTPIFIRKIGDAPDAATKAGYLSPTSGNSYTYQQVDTAFPGIDYRTPFIV</sequence>
<dbReference type="RefSeq" id="WP_126579860.1">
    <property type="nucleotide sequence ID" value="NZ_BIFR01000001.1"/>
</dbReference>